<dbReference type="GO" id="GO:0008047">
    <property type="term" value="F:enzyme activator activity"/>
    <property type="evidence" value="ECO:0007669"/>
    <property type="project" value="InterPro"/>
</dbReference>
<proteinExistence type="inferred from homology"/>
<organism evidence="5 6">
    <name type="scientific">Sphaerisporangium rubeum</name>
    <dbReference type="NCBI Taxonomy" id="321317"/>
    <lineage>
        <taxon>Bacteria</taxon>
        <taxon>Bacillati</taxon>
        <taxon>Actinomycetota</taxon>
        <taxon>Actinomycetes</taxon>
        <taxon>Streptosporangiales</taxon>
        <taxon>Streptosporangiaceae</taxon>
        <taxon>Sphaerisporangium</taxon>
    </lineage>
</organism>
<dbReference type="RefSeq" id="WP_184984966.1">
    <property type="nucleotide sequence ID" value="NZ_BAAALO010000081.1"/>
</dbReference>
<evidence type="ECO:0000313" key="5">
    <source>
        <dbReference type="EMBL" id="MBB6475553.1"/>
    </source>
</evidence>
<keyword evidence="2 5" id="KW-0645">Protease</keyword>
<dbReference type="PANTHER" id="PTHR30302:SF1">
    <property type="entry name" value="HYDROGENASE 2 MATURATION PROTEASE"/>
    <property type="match status" value="1"/>
</dbReference>
<keyword evidence="6" id="KW-1185">Reference proteome</keyword>
<dbReference type="GO" id="GO:0016485">
    <property type="term" value="P:protein processing"/>
    <property type="evidence" value="ECO:0007669"/>
    <property type="project" value="TreeGrafter"/>
</dbReference>
<dbReference type="AlphaFoldDB" id="A0A7X0III4"/>
<name>A0A7X0III4_9ACTN</name>
<dbReference type="SUPFAM" id="SSF53163">
    <property type="entry name" value="HybD-like"/>
    <property type="match status" value="1"/>
</dbReference>
<evidence type="ECO:0000256" key="2">
    <source>
        <dbReference type="ARBA" id="ARBA00022670"/>
    </source>
</evidence>
<dbReference type="InterPro" id="IPR023430">
    <property type="entry name" value="Pept_HybD-like_dom_sf"/>
</dbReference>
<dbReference type="InterPro" id="IPR000671">
    <property type="entry name" value="Peptidase_A31"/>
</dbReference>
<dbReference type="EMBL" id="JACHIU010000001">
    <property type="protein sequence ID" value="MBB6475553.1"/>
    <property type="molecule type" value="Genomic_DNA"/>
</dbReference>
<comment type="similarity">
    <text evidence="1">Belongs to the peptidase A31 family.</text>
</comment>
<evidence type="ECO:0000256" key="3">
    <source>
        <dbReference type="ARBA" id="ARBA00022750"/>
    </source>
</evidence>
<gene>
    <name evidence="5" type="ORF">BJ992_004984</name>
</gene>
<dbReference type="GO" id="GO:0004190">
    <property type="term" value="F:aspartic-type endopeptidase activity"/>
    <property type="evidence" value="ECO:0007669"/>
    <property type="project" value="UniProtKB-KW"/>
</dbReference>
<dbReference type="Proteomes" id="UP000555564">
    <property type="component" value="Unassembled WGS sequence"/>
</dbReference>
<keyword evidence="4 5" id="KW-0378">Hydrolase</keyword>
<dbReference type="Pfam" id="PF01750">
    <property type="entry name" value="HycI"/>
    <property type="match status" value="1"/>
</dbReference>
<reference evidence="5 6" key="1">
    <citation type="submission" date="2020-08" db="EMBL/GenBank/DDBJ databases">
        <title>Sequencing the genomes of 1000 actinobacteria strains.</title>
        <authorList>
            <person name="Klenk H.-P."/>
        </authorList>
    </citation>
    <scope>NUCLEOTIDE SEQUENCE [LARGE SCALE GENOMIC DNA]</scope>
    <source>
        <strain evidence="5 6">DSM 44936</strain>
    </source>
</reference>
<dbReference type="PANTHER" id="PTHR30302">
    <property type="entry name" value="HYDROGENASE 1 MATURATION PROTEASE"/>
    <property type="match status" value="1"/>
</dbReference>
<dbReference type="NCBIfam" id="TIGR00072">
    <property type="entry name" value="hydrog_prot"/>
    <property type="match status" value="1"/>
</dbReference>
<evidence type="ECO:0000256" key="1">
    <source>
        <dbReference type="ARBA" id="ARBA00006814"/>
    </source>
</evidence>
<protein>
    <submittedName>
        <fullName evidence="5">Hydrogenase maturation protease</fullName>
        <ecNumber evidence="5">3.4.23.-</ecNumber>
    </submittedName>
</protein>
<keyword evidence="3" id="KW-0064">Aspartyl protease</keyword>
<accession>A0A7X0III4</accession>
<sequence>MKTLVAGVGNVFLGDDGFGVAVARELAGRDLPDGAVVADFGIRGVHLAYELTGGGYDAAILVDLAPRGDPPGTLYVLRPTEGDLTGALFDAHDMNPEAVLALAGTLGEMTIPVLLVGCEPATTAPGMDLSPPVAGAVPRAAGLVLELLRQSEQPEVSRCDDTW</sequence>
<dbReference type="PRINTS" id="PR00446">
    <property type="entry name" value="HYDRGNUPTAKE"/>
</dbReference>
<dbReference type="Gene3D" id="3.40.50.1450">
    <property type="entry name" value="HybD-like"/>
    <property type="match status" value="1"/>
</dbReference>
<dbReference type="EC" id="3.4.23.-" evidence="5"/>
<comment type="caution">
    <text evidence="5">The sequence shown here is derived from an EMBL/GenBank/DDBJ whole genome shotgun (WGS) entry which is preliminary data.</text>
</comment>
<evidence type="ECO:0000313" key="6">
    <source>
        <dbReference type="Proteomes" id="UP000555564"/>
    </source>
</evidence>
<evidence type="ECO:0000256" key="4">
    <source>
        <dbReference type="ARBA" id="ARBA00022801"/>
    </source>
</evidence>